<dbReference type="Proteomes" id="UP000595792">
    <property type="component" value="Chromosome"/>
</dbReference>
<dbReference type="Pfam" id="PF08281">
    <property type="entry name" value="Sigma70_r4_2"/>
    <property type="match status" value="1"/>
</dbReference>
<dbReference type="CDD" id="cd06171">
    <property type="entry name" value="Sigma70_r4"/>
    <property type="match status" value="1"/>
</dbReference>
<dbReference type="InterPro" id="IPR007627">
    <property type="entry name" value="RNA_pol_sigma70_r2"/>
</dbReference>
<dbReference type="SUPFAM" id="SSF88659">
    <property type="entry name" value="Sigma3 and sigma4 domains of RNA polymerase sigma factors"/>
    <property type="match status" value="1"/>
</dbReference>
<dbReference type="Pfam" id="PF04542">
    <property type="entry name" value="Sigma70_r2"/>
    <property type="match status" value="1"/>
</dbReference>
<evidence type="ECO:0000256" key="5">
    <source>
        <dbReference type="ARBA" id="ARBA00023163"/>
    </source>
</evidence>
<evidence type="ECO:0000313" key="9">
    <source>
        <dbReference type="Proteomes" id="UP000595792"/>
    </source>
</evidence>
<dbReference type="InterPro" id="IPR013325">
    <property type="entry name" value="RNA_pol_sigma_r2"/>
</dbReference>
<dbReference type="SUPFAM" id="SSF88946">
    <property type="entry name" value="Sigma2 domain of RNA polymerase sigma factors"/>
    <property type="match status" value="1"/>
</dbReference>
<evidence type="ECO:0000256" key="2">
    <source>
        <dbReference type="ARBA" id="ARBA00023015"/>
    </source>
</evidence>
<keyword evidence="5" id="KW-0804">Transcription</keyword>
<evidence type="ECO:0000256" key="4">
    <source>
        <dbReference type="ARBA" id="ARBA00023125"/>
    </source>
</evidence>
<dbReference type="GO" id="GO:0006352">
    <property type="term" value="P:DNA-templated transcription initiation"/>
    <property type="evidence" value="ECO:0007669"/>
    <property type="project" value="InterPro"/>
</dbReference>
<dbReference type="InterPro" id="IPR013324">
    <property type="entry name" value="RNA_pol_sigma_r3/r4-like"/>
</dbReference>
<evidence type="ECO:0000256" key="3">
    <source>
        <dbReference type="ARBA" id="ARBA00023082"/>
    </source>
</evidence>
<dbReference type="InterPro" id="IPR039425">
    <property type="entry name" value="RNA_pol_sigma-70-like"/>
</dbReference>
<proteinExistence type="inferred from homology"/>
<dbReference type="InterPro" id="IPR013249">
    <property type="entry name" value="RNA_pol_sigma70_r4_t2"/>
</dbReference>
<keyword evidence="2" id="KW-0805">Transcription regulation</keyword>
<feature type="domain" description="RNA polymerase sigma-70 region 2" evidence="6">
    <location>
        <begin position="29"/>
        <end position="95"/>
    </location>
</feature>
<reference evidence="8 9" key="1">
    <citation type="submission" date="2020-11" db="EMBL/GenBank/DDBJ databases">
        <title>Closed and high quality bacterial genomes of the OMM12 community.</title>
        <authorList>
            <person name="Marbouty M."/>
            <person name="Lamy-Besnier Q."/>
            <person name="Debarbieux L."/>
            <person name="Koszul R."/>
        </authorList>
    </citation>
    <scope>NUCLEOTIDE SEQUENCE [LARGE SCALE GENOMIC DNA]</scope>
    <source>
        <strain evidence="8 9">YL31</strain>
    </source>
</reference>
<evidence type="ECO:0000313" key="8">
    <source>
        <dbReference type="EMBL" id="QQR07803.1"/>
    </source>
</evidence>
<accession>A0AAX1KQ66</accession>
<dbReference type="Gene3D" id="1.10.10.10">
    <property type="entry name" value="Winged helix-like DNA-binding domain superfamily/Winged helix DNA-binding domain"/>
    <property type="match status" value="1"/>
</dbReference>
<protein>
    <submittedName>
        <fullName evidence="8">Sigma-70 family RNA polymerase sigma factor</fullName>
    </submittedName>
</protein>
<evidence type="ECO:0000259" key="7">
    <source>
        <dbReference type="Pfam" id="PF08281"/>
    </source>
</evidence>
<gene>
    <name evidence="8" type="ORF">I5Q84_16120</name>
</gene>
<evidence type="ECO:0000259" key="6">
    <source>
        <dbReference type="Pfam" id="PF04542"/>
    </source>
</evidence>
<name>A0AAX1KQ66_FLAPL</name>
<dbReference type="AlphaFoldDB" id="A0AAX1KQ66"/>
<organism evidence="8 9">
    <name type="scientific">Flavonifractor plautii</name>
    <name type="common">Fusobacterium plautii</name>
    <dbReference type="NCBI Taxonomy" id="292800"/>
    <lineage>
        <taxon>Bacteria</taxon>
        <taxon>Bacillati</taxon>
        <taxon>Bacillota</taxon>
        <taxon>Clostridia</taxon>
        <taxon>Eubacteriales</taxon>
        <taxon>Oscillospiraceae</taxon>
        <taxon>Flavonifractor</taxon>
    </lineage>
</organism>
<dbReference type="NCBIfam" id="TIGR02937">
    <property type="entry name" value="sigma70-ECF"/>
    <property type="match status" value="1"/>
</dbReference>
<feature type="domain" description="RNA polymerase sigma factor 70 region 4 type 2" evidence="7">
    <location>
        <begin position="125"/>
        <end position="176"/>
    </location>
</feature>
<dbReference type="EMBL" id="CP065315">
    <property type="protein sequence ID" value="QQR07803.1"/>
    <property type="molecule type" value="Genomic_DNA"/>
</dbReference>
<sequence>MPKRGGSYITEFTLIRKAQKGDIEALEKLINRYYDNIFSYLLRKVGSIELAEDLTQEVFLRLVNTLSRYRPTGKFSNYIFTIAVNAANDYFRKNKSFIQEEFNPIDVDAGIDIEGIFIEQEQHTLLKEALGKLPDMQKDTILLRYFHNMKIKDIAKITGTNPSTVKSRISQGLNKLKILLSEVESD</sequence>
<keyword evidence="3" id="KW-0731">Sigma factor</keyword>
<dbReference type="InterPro" id="IPR014284">
    <property type="entry name" value="RNA_pol_sigma-70_dom"/>
</dbReference>
<dbReference type="InterPro" id="IPR036388">
    <property type="entry name" value="WH-like_DNA-bd_sf"/>
</dbReference>
<dbReference type="GO" id="GO:0016987">
    <property type="term" value="F:sigma factor activity"/>
    <property type="evidence" value="ECO:0007669"/>
    <property type="project" value="UniProtKB-KW"/>
</dbReference>
<dbReference type="Gene3D" id="1.10.1740.10">
    <property type="match status" value="1"/>
</dbReference>
<dbReference type="KEGG" id="fpla:A4U99_18540"/>
<dbReference type="PANTHER" id="PTHR43133">
    <property type="entry name" value="RNA POLYMERASE ECF-TYPE SIGMA FACTO"/>
    <property type="match status" value="1"/>
</dbReference>
<dbReference type="GO" id="GO:0003677">
    <property type="term" value="F:DNA binding"/>
    <property type="evidence" value="ECO:0007669"/>
    <property type="project" value="UniProtKB-KW"/>
</dbReference>
<dbReference type="RefSeq" id="WP_084461982.1">
    <property type="nucleotide sequence ID" value="NZ_CP015406.2"/>
</dbReference>
<comment type="similarity">
    <text evidence="1">Belongs to the sigma-70 factor family. ECF subfamily.</text>
</comment>
<evidence type="ECO:0000256" key="1">
    <source>
        <dbReference type="ARBA" id="ARBA00010641"/>
    </source>
</evidence>
<dbReference type="PANTHER" id="PTHR43133:SF8">
    <property type="entry name" value="RNA POLYMERASE SIGMA FACTOR HI_1459-RELATED"/>
    <property type="match status" value="1"/>
</dbReference>
<keyword evidence="4" id="KW-0238">DNA-binding</keyword>